<dbReference type="AlphaFoldDB" id="A0A3P3XJJ4"/>
<evidence type="ECO:0000256" key="2">
    <source>
        <dbReference type="ARBA" id="ARBA00022448"/>
    </source>
</evidence>
<dbReference type="GO" id="GO:0005886">
    <property type="term" value="C:plasma membrane"/>
    <property type="evidence" value="ECO:0007669"/>
    <property type="project" value="TreeGrafter"/>
</dbReference>
<feature type="transmembrane region" description="Helical" evidence="7">
    <location>
        <begin position="139"/>
        <end position="157"/>
    </location>
</feature>
<proteinExistence type="predicted"/>
<evidence type="ECO:0000256" key="1">
    <source>
        <dbReference type="ARBA" id="ARBA00004127"/>
    </source>
</evidence>
<evidence type="ECO:0000256" key="3">
    <source>
        <dbReference type="ARBA" id="ARBA00022692"/>
    </source>
</evidence>
<dbReference type="EMBL" id="FWDM01000022">
    <property type="protein sequence ID" value="SLM13778.1"/>
    <property type="molecule type" value="Genomic_DNA"/>
</dbReference>
<dbReference type="EC" id="1.6.5.-" evidence="8"/>
<keyword evidence="6 7" id="KW-0472">Membrane</keyword>
<dbReference type="PANTHER" id="PTHR30335">
    <property type="entry name" value="INTEGRAL MEMBRANE PROTEIN OF SOXR-REDUCING COMPLEX"/>
    <property type="match status" value="1"/>
</dbReference>
<keyword evidence="2" id="KW-0813">Transport</keyword>
<dbReference type="InterPro" id="IPR050133">
    <property type="entry name" value="NqrDE/RnfAE_oxidrdctase"/>
</dbReference>
<evidence type="ECO:0000313" key="8">
    <source>
        <dbReference type="EMBL" id="SLM13778.1"/>
    </source>
</evidence>
<keyword evidence="8" id="KW-0560">Oxidoreductase</keyword>
<evidence type="ECO:0000256" key="4">
    <source>
        <dbReference type="ARBA" id="ARBA00022967"/>
    </source>
</evidence>
<organism evidence="8">
    <name type="scientific">uncultured spirochete</name>
    <dbReference type="NCBI Taxonomy" id="156406"/>
    <lineage>
        <taxon>Bacteria</taxon>
        <taxon>Pseudomonadati</taxon>
        <taxon>Spirochaetota</taxon>
        <taxon>Spirochaetia</taxon>
        <taxon>Spirochaetales</taxon>
        <taxon>environmental samples</taxon>
    </lineage>
</organism>
<dbReference type="PANTHER" id="PTHR30335:SF1">
    <property type="entry name" value="NA(+)-TRANSLOCATING NADH-QUINONE REDUCTASE SUBUNIT E"/>
    <property type="match status" value="1"/>
</dbReference>
<dbReference type="InterPro" id="IPR003667">
    <property type="entry name" value="NqrDE/RnfAE"/>
</dbReference>
<gene>
    <name evidence="8" type="primary">nqrE</name>
    <name evidence="8" type="ORF">SPIROBIBN47_290201</name>
</gene>
<keyword evidence="4" id="KW-1278">Translocase</keyword>
<accession>A0A3P3XJJ4</accession>
<feature type="transmembrane region" description="Helical" evidence="7">
    <location>
        <begin position="177"/>
        <end position="199"/>
    </location>
</feature>
<dbReference type="PIRSF" id="PIRSF006102">
    <property type="entry name" value="NQR_DE"/>
    <property type="match status" value="1"/>
</dbReference>
<evidence type="ECO:0000256" key="6">
    <source>
        <dbReference type="ARBA" id="ARBA00023136"/>
    </source>
</evidence>
<dbReference type="GO" id="GO:0012505">
    <property type="term" value="C:endomembrane system"/>
    <property type="evidence" value="ECO:0007669"/>
    <property type="project" value="UniProtKB-SubCell"/>
</dbReference>
<feature type="transmembrane region" description="Helical" evidence="7">
    <location>
        <begin position="49"/>
        <end position="69"/>
    </location>
</feature>
<reference evidence="8" key="1">
    <citation type="submission" date="2017-02" db="EMBL/GenBank/DDBJ databases">
        <authorList>
            <person name="Regsiter A."/>
            <person name="William W."/>
        </authorList>
    </citation>
    <scope>NUCLEOTIDE SEQUENCE</scope>
    <source>
        <strain evidence="8">Bib</strain>
    </source>
</reference>
<name>A0A3P3XJJ4_9SPIR</name>
<feature type="transmembrane region" description="Helical" evidence="7">
    <location>
        <begin position="103"/>
        <end position="127"/>
    </location>
</feature>
<feature type="transmembrane region" description="Helical" evidence="7">
    <location>
        <begin position="76"/>
        <end position="97"/>
    </location>
</feature>
<keyword evidence="5 7" id="KW-1133">Transmembrane helix</keyword>
<dbReference type="Pfam" id="PF02508">
    <property type="entry name" value="Rnf-Nqr"/>
    <property type="match status" value="1"/>
</dbReference>
<comment type="subcellular location">
    <subcellularLocation>
        <location evidence="1">Endomembrane system</location>
        <topology evidence="1">Multi-pass membrane protein</topology>
    </subcellularLocation>
</comment>
<keyword evidence="3 7" id="KW-0812">Transmembrane</keyword>
<evidence type="ECO:0000256" key="7">
    <source>
        <dbReference type="SAM" id="Phobius"/>
    </source>
</evidence>
<protein>
    <submittedName>
        <fullName evidence="8">Na(+)-translocating NADH-quinone reductase subunit E</fullName>
        <ecNumber evidence="8">1.6.5.-</ecNumber>
    </submittedName>
</protein>
<dbReference type="GO" id="GO:0016491">
    <property type="term" value="F:oxidoreductase activity"/>
    <property type="evidence" value="ECO:0007669"/>
    <property type="project" value="UniProtKB-KW"/>
</dbReference>
<evidence type="ECO:0000256" key="5">
    <source>
        <dbReference type="ARBA" id="ARBA00022989"/>
    </source>
</evidence>
<sequence>MIDAPSVGLLSLFLASILTSNVLLANFLGTCSFISISKDFKSSMGLGVAVTLVIGITAAVCWAVLYFIIQPLGIEYLSFIIFIIVIAGVVQMLEMIIDRFSPALYLALGIFLPLITVNCAVLGVILFMQIRKYSFPQAVIFGFGSGAGWWLAIMLLASIRKKLDSNNAIPAGLKGTGITLITIGFMAMAFVGFSGMIAVQ</sequence>